<reference evidence="3 4" key="1">
    <citation type="submission" date="2016-07" db="EMBL/GenBank/DDBJ databases">
        <title>Pervasive Adenine N6-methylation of Active Genes in Fungi.</title>
        <authorList>
            <consortium name="DOE Joint Genome Institute"/>
            <person name="Mondo S.J."/>
            <person name="Dannebaum R.O."/>
            <person name="Kuo R.C."/>
            <person name="Labutti K."/>
            <person name="Haridas S."/>
            <person name="Kuo A."/>
            <person name="Salamov A."/>
            <person name="Ahrendt S.R."/>
            <person name="Lipzen A."/>
            <person name="Sullivan W."/>
            <person name="Andreopoulos W.B."/>
            <person name="Clum A."/>
            <person name="Lindquist E."/>
            <person name="Daum C."/>
            <person name="Ramamoorthy G.K."/>
            <person name="Gryganskyi A."/>
            <person name="Culley D."/>
            <person name="Magnuson J.K."/>
            <person name="James T.Y."/>
            <person name="O'Malley M.A."/>
            <person name="Stajich J.E."/>
            <person name="Spatafora J.W."/>
            <person name="Visel A."/>
            <person name="Grigoriev I.V."/>
        </authorList>
    </citation>
    <scope>NUCLEOTIDE SEQUENCE [LARGE SCALE GENOMIC DNA]</scope>
    <source>
        <strain evidence="3 4">NRRL 2496</strain>
    </source>
</reference>
<evidence type="ECO:0000256" key="1">
    <source>
        <dbReference type="SAM" id="Coils"/>
    </source>
</evidence>
<dbReference type="EMBL" id="MCGN01000001">
    <property type="protein sequence ID" value="ORZ03757.1"/>
    <property type="molecule type" value="Genomic_DNA"/>
</dbReference>
<evidence type="ECO:0000313" key="4">
    <source>
        <dbReference type="Proteomes" id="UP000242180"/>
    </source>
</evidence>
<sequence>MKVAIDKGEQYLSVLAQLQDDLKEIMEEELLLDSRENNKRINSEQDQEENHYQDAQDQMEKLVEKLVNDTMCDLGTQTLSNIEFTTPWSLEKYKLEPFDPSIQEKAREAERSLQQLMEQEVFPTRKDIDRQMALVRDMLARQAPPKMPSAENGTEEHHEHNEHTASQAAEDEPVDEKVIQDFSASMALQAKLEKTLPAAVASVDGLNFMLSQD</sequence>
<feature type="region of interest" description="Disordered" evidence="2">
    <location>
        <begin position="142"/>
        <end position="178"/>
    </location>
</feature>
<dbReference type="InParanoid" id="A0A1X2HW39"/>
<keyword evidence="4" id="KW-1185">Reference proteome</keyword>
<proteinExistence type="predicted"/>
<dbReference type="AlphaFoldDB" id="A0A1X2HW39"/>
<organism evidence="3 4">
    <name type="scientific">Syncephalastrum racemosum</name>
    <name type="common">Filamentous fungus</name>
    <dbReference type="NCBI Taxonomy" id="13706"/>
    <lineage>
        <taxon>Eukaryota</taxon>
        <taxon>Fungi</taxon>
        <taxon>Fungi incertae sedis</taxon>
        <taxon>Mucoromycota</taxon>
        <taxon>Mucoromycotina</taxon>
        <taxon>Mucoromycetes</taxon>
        <taxon>Mucorales</taxon>
        <taxon>Syncephalastraceae</taxon>
        <taxon>Syncephalastrum</taxon>
    </lineage>
</organism>
<name>A0A1X2HW39_SYNRA</name>
<dbReference type="Proteomes" id="UP000242180">
    <property type="component" value="Unassembled WGS sequence"/>
</dbReference>
<keyword evidence="1" id="KW-0175">Coiled coil</keyword>
<protein>
    <submittedName>
        <fullName evidence="3">Uncharacterized protein</fullName>
    </submittedName>
</protein>
<feature type="coiled-coil region" evidence="1">
    <location>
        <begin position="8"/>
        <end position="65"/>
    </location>
</feature>
<comment type="caution">
    <text evidence="3">The sequence shown here is derived from an EMBL/GenBank/DDBJ whole genome shotgun (WGS) entry which is preliminary data.</text>
</comment>
<evidence type="ECO:0000313" key="3">
    <source>
        <dbReference type="EMBL" id="ORZ03757.1"/>
    </source>
</evidence>
<accession>A0A1X2HW39</accession>
<feature type="compositionally biased region" description="Basic and acidic residues" evidence="2">
    <location>
        <begin position="154"/>
        <end position="163"/>
    </location>
</feature>
<evidence type="ECO:0000256" key="2">
    <source>
        <dbReference type="SAM" id="MobiDB-lite"/>
    </source>
</evidence>
<gene>
    <name evidence="3" type="ORF">BCR43DRAFT_520846</name>
</gene>